<protein>
    <submittedName>
        <fullName evidence="2">Lipase (Class 3)</fullName>
    </submittedName>
</protein>
<dbReference type="InterPro" id="IPR002921">
    <property type="entry name" value="Fungal_lipase-type"/>
</dbReference>
<proteinExistence type="predicted"/>
<gene>
    <name evidence="2" type="ORF">SAMN05421672_10513</name>
</gene>
<reference evidence="2 3" key="1">
    <citation type="submission" date="2017-01" db="EMBL/GenBank/DDBJ databases">
        <authorList>
            <person name="Mah S.A."/>
            <person name="Swanson W.J."/>
            <person name="Moy G.W."/>
            <person name="Vacquier V.D."/>
        </authorList>
    </citation>
    <scope>NUCLEOTIDE SEQUENCE [LARGE SCALE GENOMIC DNA]</scope>
    <source>
        <strain evidence="2 3">ATCC 29606</strain>
    </source>
</reference>
<dbReference type="PANTHER" id="PTHR45856:SF24">
    <property type="entry name" value="FUNGAL LIPASE-LIKE DOMAIN-CONTAINING PROTEIN"/>
    <property type="match status" value="1"/>
</dbReference>
<sequence>MPTPANQVEALDCPLRSHWVSFRVVNEHAQGSPYAGLSYQLHGKEGQIYTGTLDNDGFARADNLFCGVLRLDLSTPCNGASGTWYEELIIRPEFKIPLTALQVAAEQSPFGPRHNGQTYLAKELAVAEGAKFFRVEVSDFVEAAAHLPDPDSGWAPRPPKLINATDQQQLGVDLEPNRHHVLEVKALRAYRPLLSRDKAFCALNAYHLAVMSTFVYAPFSKEAPFGTPYQSAPPPYKEPGSIGHVLREGLSCGKRPTQFNTAGPYHLLYEEVPYSKRLEVMPYDPSRYRDEALRGWNNPEDVHFLYHEDSGTQGFITHSDRVILISIRGTQGLKDILTDLDGRQEPFSGGVGQAHRGFHGGFKAARAFVQRYLDAFYHPDHSIMVCGHSLGGAIALLLAEWLRREPKQPQVQLYTFGAPRAGDRTFVQGAQELIHHRLVNHNDLIPGVPTPWLDAEWKLLMAGTATLHLSPLGGVTLLLAGLLNLKGDPYEHHGEQRHFMPRKKDAKSEASILWQPGCEALESLTCAQYAGLLDLQGDMPQRGQPSLAEHSSDTGYSRAALTTLLRWTASLERDGELFSREEADDLAEQVKALERALADWRPGSYLQFRRAVRLRHDRRFYNKSEEELRRLYNQGVLLASQLAHSQRQQLTRTLLRLQTQGQRLITPQAVFGEFAQRPDLPELVSQWRTAKENRHAERLARLPVPQERVYG</sequence>
<evidence type="ECO:0000313" key="3">
    <source>
        <dbReference type="Proteomes" id="UP000186079"/>
    </source>
</evidence>
<dbReference type="InterPro" id="IPR051218">
    <property type="entry name" value="Sec_MonoDiacylglyc_Lipase"/>
</dbReference>
<evidence type="ECO:0000259" key="1">
    <source>
        <dbReference type="Pfam" id="PF01764"/>
    </source>
</evidence>
<dbReference type="Pfam" id="PF01764">
    <property type="entry name" value="Lipase_3"/>
    <property type="match status" value="1"/>
</dbReference>
<dbReference type="EMBL" id="FTMC01000005">
    <property type="protein sequence ID" value="SIQ29901.1"/>
    <property type="molecule type" value="Genomic_DNA"/>
</dbReference>
<feature type="domain" description="Fungal lipase-type" evidence="1">
    <location>
        <begin position="325"/>
        <end position="450"/>
    </location>
</feature>
<dbReference type="Proteomes" id="UP000186079">
    <property type="component" value="Unassembled WGS sequence"/>
</dbReference>
<evidence type="ECO:0000313" key="2">
    <source>
        <dbReference type="EMBL" id="SIQ29901.1"/>
    </source>
</evidence>
<name>A0A1N6RM76_9PSED</name>
<dbReference type="InterPro" id="IPR029058">
    <property type="entry name" value="AB_hydrolase_fold"/>
</dbReference>
<dbReference type="Gene3D" id="3.40.50.1820">
    <property type="entry name" value="alpha/beta hydrolase"/>
    <property type="match status" value="1"/>
</dbReference>
<dbReference type="GO" id="GO:0006629">
    <property type="term" value="P:lipid metabolic process"/>
    <property type="evidence" value="ECO:0007669"/>
    <property type="project" value="InterPro"/>
</dbReference>
<dbReference type="SUPFAM" id="SSF53474">
    <property type="entry name" value="alpha/beta-Hydrolases"/>
    <property type="match status" value="1"/>
</dbReference>
<dbReference type="CDD" id="cd00519">
    <property type="entry name" value="Lipase_3"/>
    <property type="match status" value="1"/>
</dbReference>
<accession>A0A1N6RM76</accession>
<organism evidence="2 3">
    <name type="scientific">Pseudomonas flexibilis</name>
    <dbReference type="NCBI Taxonomy" id="706570"/>
    <lineage>
        <taxon>Bacteria</taxon>
        <taxon>Pseudomonadati</taxon>
        <taxon>Pseudomonadota</taxon>
        <taxon>Gammaproteobacteria</taxon>
        <taxon>Pseudomonadales</taxon>
        <taxon>Pseudomonadaceae</taxon>
        <taxon>Pseudomonas</taxon>
    </lineage>
</organism>
<dbReference type="AlphaFoldDB" id="A0A1N6RM76"/>
<dbReference type="RefSeq" id="WP_175610501.1">
    <property type="nucleotide sequence ID" value="NZ_FTMC01000005.1"/>
</dbReference>
<dbReference type="PANTHER" id="PTHR45856">
    <property type="entry name" value="ALPHA/BETA-HYDROLASES SUPERFAMILY PROTEIN"/>
    <property type="match status" value="1"/>
</dbReference>